<dbReference type="Proteomes" id="UP000297403">
    <property type="component" value="Unassembled WGS sequence"/>
</dbReference>
<dbReference type="AlphaFoldDB" id="A0AAQ2HGG1"/>
<dbReference type="EMBL" id="SOFY01000021">
    <property type="protein sequence ID" value="TFC50109.1"/>
    <property type="molecule type" value="Genomic_DNA"/>
</dbReference>
<protein>
    <submittedName>
        <fullName evidence="1">Uncharacterized protein</fullName>
    </submittedName>
</protein>
<evidence type="ECO:0000313" key="2">
    <source>
        <dbReference type="Proteomes" id="UP000297403"/>
    </source>
</evidence>
<gene>
    <name evidence="1" type="ORF">E3O49_04935</name>
</gene>
<keyword evidence="2" id="KW-1185">Reference proteome</keyword>
<name>A0AAQ2HGG1_9MICO</name>
<evidence type="ECO:0000313" key="1">
    <source>
        <dbReference type="EMBL" id="TFC50109.1"/>
    </source>
</evidence>
<proteinExistence type="predicted"/>
<organism evidence="1 2">
    <name type="scientific">Cryobacterium shii</name>
    <dbReference type="NCBI Taxonomy" id="1259235"/>
    <lineage>
        <taxon>Bacteria</taxon>
        <taxon>Bacillati</taxon>
        <taxon>Actinomycetota</taxon>
        <taxon>Actinomycetes</taxon>
        <taxon>Micrococcales</taxon>
        <taxon>Microbacteriaceae</taxon>
        <taxon>Cryobacterium</taxon>
    </lineage>
</organism>
<sequence length="173" mass="18790">MNSSLSSKPRRAISSSSRLIASVSTAERLTWMVRARCHHSSRGASASARPRLVCSRLPRVTRSRPTLTRCSRSSRSGRMCTSRFTATGQPQSSSVVASTTIAGGRKPAAVKRMPSAPTRRSIHCTCPTIRRIARSCSRIVSVTRASATTSRKPAMESGCMRVSSSWMTFTLRA</sequence>
<accession>A0AAQ2HGG1</accession>
<reference evidence="1 2" key="1">
    <citation type="submission" date="2019-03" db="EMBL/GenBank/DDBJ databases">
        <title>Genomics of glacier-inhabiting Cryobacterium strains.</title>
        <authorList>
            <person name="Liu Q."/>
            <person name="Xin Y.-H."/>
        </authorList>
    </citation>
    <scope>NUCLEOTIDE SEQUENCE [LARGE SCALE GENOMIC DNA]</scope>
    <source>
        <strain evidence="2">TMT1-22</strain>
    </source>
</reference>
<dbReference type="RefSeq" id="WP_134451091.1">
    <property type="nucleotide sequence ID" value="NZ_SOFY01000021.1"/>
</dbReference>
<comment type="caution">
    <text evidence="1">The sequence shown here is derived from an EMBL/GenBank/DDBJ whole genome shotgun (WGS) entry which is preliminary data.</text>
</comment>